<proteinExistence type="predicted"/>
<evidence type="ECO:0000313" key="5">
    <source>
        <dbReference type="Proteomes" id="UP000748025"/>
    </source>
</evidence>
<evidence type="ECO:0000256" key="1">
    <source>
        <dbReference type="SAM" id="MobiDB-lite"/>
    </source>
</evidence>
<dbReference type="Proteomes" id="UP000748025">
    <property type="component" value="Unassembled WGS sequence"/>
</dbReference>
<sequence>MKFARVIALTAGSVLTVQGSPSFFNAAPMNPLNRYRDHSFADLSARSSVCLATQDACGTEFCMPSGGTCCDGIQGTYCDRGFDCYSQGCCPRGNVCNGLPTAKCPAGKRLCGTICLPDTSVCCNGGGGGGGGEIQWCEHPATCGSNGECVGGPAPTWNALAATAAAAPDGGRADNSQGEKKSPTGAIVGGVLGGLAGLALLSAAIVVLLRRDKQQRDGGYTASFHQIPPHPPESMPSSPMQEQHQEHYPQQSSAHLPDALLD</sequence>
<keyword evidence="3" id="KW-0732">Signal</keyword>
<comment type="caution">
    <text evidence="4">The sequence shown here is derived from an EMBL/GenBank/DDBJ whole genome shotgun (WGS) entry which is preliminary data.</text>
</comment>
<feature type="transmembrane region" description="Helical" evidence="2">
    <location>
        <begin position="186"/>
        <end position="209"/>
    </location>
</feature>
<keyword evidence="2" id="KW-0472">Membrane</keyword>
<gene>
    <name evidence="4" type="ORF">E4U43_007505</name>
</gene>
<keyword evidence="2" id="KW-0812">Transmembrane</keyword>
<dbReference type="OrthoDB" id="5152093at2759"/>
<evidence type="ECO:0000256" key="2">
    <source>
        <dbReference type="SAM" id="Phobius"/>
    </source>
</evidence>
<dbReference type="EMBL" id="SRPW01000658">
    <property type="protein sequence ID" value="KAG6013062.1"/>
    <property type="molecule type" value="Genomic_DNA"/>
</dbReference>
<organism evidence="4 5">
    <name type="scientific">Claviceps pusilla</name>
    <dbReference type="NCBI Taxonomy" id="123648"/>
    <lineage>
        <taxon>Eukaryota</taxon>
        <taxon>Fungi</taxon>
        <taxon>Dikarya</taxon>
        <taxon>Ascomycota</taxon>
        <taxon>Pezizomycotina</taxon>
        <taxon>Sordariomycetes</taxon>
        <taxon>Hypocreomycetidae</taxon>
        <taxon>Hypocreales</taxon>
        <taxon>Clavicipitaceae</taxon>
        <taxon>Claviceps</taxon>
    </lineage>
</organism>
<keyword evidence="2" id="KW-1133">Transmembrane helix</keyword>
<protein>
    <submittedName>
        <fullName evidence="4">Uncharacterized protein</fullName>
    </submittedName>
</protein>
<evidence type="ECO:0000256" key="3">
    <source>
        <dbReference type="SAM" id="SignalP"/>
    </source>
</evidence>
<feature type="signal peptide" evidence="3">
    <location>
        <begin position="1"/>
        <end position="19"/>
    </location>
</feature>
<name>A0A9P7NEC6_9HYPO</name>
<keyword evidence="5" id="KW-1185">Reference proteome</keyword>
<evidence type="ECO:0000313" key="4">
    <source>
        <dbReference type="EMBL" id="KAG6013062.1"/>
    </source>
</evidence>
<feature type="region of interest" description="Disordered" evidence="1">
    <location>
        <begin position="219"/>
        <end position="262"/>
    </location>
</feature>
<accession>A0A9P7NEC6</accession>
<reference evidence="4" key="1">
    <citation type="journal article" date="2020" name="bioRxiv">
        <title>Whole genome comparisons of ergot fungi reveals the divergence and evolution of species within the genus Claviceps are the result of varying mechanisms driving genome evolution and host range expansion.</title>
        <authorList>
            <person name="Wyka S.A."/>
            <person name="Mondo S.J."/>
            <person name="Liu M."/>
            <person name="Dettman J."/>
            <person name="Nalam V."/>
            <person name="Broders K.D."/>
        </authorList>
    </citation>
    <scope>NUCLEOTIDE SEQUENCE</scope>
    <source>
        <strain evidence="4">CCC 602</strain>
    </source>
</reference>
<feature type="chain" id="PRO_5040300379" evidence="3">
    <location>
        <begin position="20"/>
        <end position="262"/>
    </location>
</feature>
<dbReference type="AlphaFoldDB" id="A0A9P7NEC6"/>